<keyword evidence="4" id="KW-1185">Reference proteome</keyword>
<dbReference type="InterPro" id="IPR004682">
    <property type="entry name" value="TRAP_DctP"/>
</dbReference>
<name>A0A1W1VYN8_9FIRM</name>
<evidence type="ECO:0000256" key="2">
    <source>
        <dbReference type="SAM" id="SignalP"/>
    </source>
</evidence>
<dbReference type="CDD" id="cd13675">
    <property type="entry name" value="PBP2_TRAP_SBP_like_5"/>
    <property type="match status" value="1"/>
</dbReference>
<dbReference type="InterPro" id="IPR038404">
    <property type="entry name" value="TRAP_DctP_sf"/>
</dbReference>
<dbReference type="GO" id="GO:0030288">
    <property type="term" value="C:outer membrane-bounded periplasmic space"/>
    <property type="evidence" value="ECO:0007669"/>
    <property type="project" value="InterPro"/>
</dbReference>
<dbReference type="GO" id="GO:0055085">
    <property type="term" value="P:transmembrane transport"/>
    <property type="evidence" value="ECO:0007669"/>
    <property type="project" value="InterPro"/>
</dbReference>
<gene>
    <name evidence="3" type="ORF">SAMN00808754_2354</name>
</gene>
<dbReference type="PROSITE" id="PS51257">
    <property type="entry name" value="PROKAR_LIPOPROTEIN"/>
    <property type="match status" value="1"/>
</dbReference>
<dbReference type="RefSeq" id="WP_172839149.1">
    <property type="nucleotide sequence ID" value="NZ_LT838272.1"/>
</dbReference>
<dbReference type="PANTHER" id="PTHR33376">
    <property type="match status" value="1"/>
</dbReference>
<keyword evidence="1 2" id="KW-0732">Signal</keyword>
<evidence type="ECO:0000313" key="3">
    <source>
        <dbReference type="EMBL" id="SMB98468.1"/>
    </source>
</evidence>
<feature type="chain" id="PRO_5039070829" evidence="2">
    <location>
        <begin position="20"/>
        <end position="342"/>
    </location>
</feature>
<evidence type="ECO:0000313" key="4">
    <source>
        <dbReference type="Proteomes" id="UP000192569"/>
    </source>
</evidence>
<dbReference type="NCBIfam" id="TIGR00787">
    <property type="entry name" value="dctP"/>
    <property type="match status" value="1"/>
</dbReference>
<evidence type="ECO:0000256" key="1">
    <source>
        <dbReference type="ARBA" id="ARBA00022729"/>
    </source>
</evidence>
<dbReference type="InterPro" id="IPR018389">
    <property type="entry name" value="DctP_fam"/>
</dbReference>
<organism evidence="3 4">
    <name type="scientific">Thermanaeromonas toyohensis ToBE</name>
    <dbReference type="NCBI Taxonomy" id="698762"/>
    <lineage>
        <taxon>Bacteria</taxon>
        <taxon>Bacillati</taxon>
        <taxon>Bacillota</taxon>
        <taxon>Clostridia</taxon>
        <taxon>Neomoorellales</taxon>
        <taxon>Neomoorellaceae</taxon>
        <taxon>Thermanaeromonas</taxon>
    </lineage>
</organism>
<dbReference type="Pfam" id="PF03480">
    <property type="entry name" value="DctP"/>
    <property type="match status" value="1"/>
</dbReference>
<sequence length="342" mass="38364">MRKLVVIAVAIFLVALVVACSGAPKQSSPQQGGTTAKSEAKIQLKAATMTPMEHMYSQGAKRFADLIKERTNGRIQISVYPDGQLGKGERELLEALQQGIIDIYVGSTGPIGGFSPSMLLVDIPFLFRDYQHVDKVLDGPIGKQLLDDLEKANLKGLAFWENGFRNLTNSKRPVKTPEDAKGLKIRTMENPVHLTAWKTLGVNPVPMPWAEVYGALQQRVVDGQENPVPVILNSKLYEVQKYLTMTQHVYSPAPIIMSLKKWQTLSKEDQDLFIKTAQEVAPWQRNLGRQNEQKMLSELEAKGMQIERNVDKSLWQKAMQPAFEEFAKQFGKDKIESIMNVK</sequence>
<protein>
    <submittedName>
        <fullName evidence="3">Tripartite ATP-independent transporter solute receptor, DctP family</fullName>
    </submittedName>
</protein>
<dbReference type="PANTHER" id="PTHR33376:SF18">
    <property type="entry name" value="2,3-DIKETO-L-GULONATE-BINDING PERIPLASMIC PROTEIN YIAO"/>
    <property type="match status" value="1"/>
</dbReference>
<feature type="signal peptide" evidence="2">
    <location>
        <begin position="1"/>
        <end position="19"/>
    </location>
</feature>
<dbReference type="NCBIfam" id="NF037995">
    <property type="entry name" value="TRAP_S1"/>
    <property type="match status" value="1"/>
</dbReference>
<proteinExistence type="predicted"/>
<reference evidence="3 4" key="1">
    <citation type="submission" date="2017-04" db="EMBL/GenBank/DDBJ databases">
        <authorList>
            <person name="Afonso C.L."/>
            <person name="Miller P.J."/>
            <person name="Scott M.A."/>
            <person name="Spackman E."/>
            <person name="Goraichik I."/>
            <person name="Dimitrov K.M."/>
            <person name="Suarez D.L."/>
            <person name="Swayne D.E."/>
        </authorList>
    </citation>
    <scope>NUCLEOTIDE SEQUENCE [LARGE SCALE GENOMIC DNA]</scope>
    <source>
        <strain evidence="3 4">ToBE</strain>
    </source>
</reference>
<accession>A0A1W1VYN8</accession>
<dbReference type="AlphaFoldDB" id="A0A1W1VYN8"/>
<dbReference type="Proteomes" id="UP000192569">
    <property type="component" value="Chromosome I"/>
</dbReference>
<dbReference type="STRING" id="698762.SAMN00808754_2354"/>
<dbReference type="GO" id="GO:0030246">
    <property type="term" value="F:carbohydrate binding"/>
    <property type="evidence" value="ECO:0007669"/>
    <property type="project" value="TreeGrafter"/>
</dbReference>
<dbReference type="PIRSF" id="PIRSF006470">
    <property type="entry name" value="DctB"/>
    <property type="match status" value="1"/>
</dbReference>
<dbReference type="EMBL" id="LT838272">
    <property type="protein sequence ID" value="SMB98468.1"/>
    <property type="molecule type" value="Genomic_DNA"/>
</dbReference>
<dbReference type="SUPFAM" id="SSF53850">
    <property type="entry name" value="Periplasmic binding protein-like II"/>
    <property type="match status" value="1"/>
</dbReference>
<keyword evidence="3" id="KW-0675">Receptor</keyword>
<dbReference type="Gene3D" id="3.40.190.170">
    <property type="entry name" value="Bacterial extracellular solute-binding protein, family 7"/>
    <property type="match status" value="1"/>
</dbReference>